<name>D2VFQ2_NAEGR</name>
<dbReference type="EMBL" id="GG738868">
    <property type="protein sequence ID" value="EFC44396.1"/>
    <property type="molecule type" value="Genomic_DNA"/>
</dbReference>
<dbReference type="Proteomes" id="UP000006671">
    <property type="component" value="Unassembled WGS sequence"/>
</dbReference>
<dbReference type="AlphaFoldDB" id="D2VFQ2"/>
<dbReference type="RefSeq" id="XP_002677140.1">
    <property type="nucleotide sequence ID" value="XM_002677094.1"/>
</dbReference>
<evidence type="ECO:0000313" key="1">
    <source>
        <dbReference type="EMBL" id="EFC44396.1"/>
    </source>
</evidence>
<evidence type="ECO:0000313" key="2">
    <source>
        <dbReference type="Proteomes" id="UP000006671"/>
    </source>
</evidence>
<proteinExistence type="predicted"/>
<organism evidence="2">
    <name type="scientific">Naegleria gruberi</name>
    <name type="common">Amoeba</name>
    <dbReference type="NCBI Taxonomy" id="5762"/>
    <lineage>
        <taxon>Eukaryota</taxon>
        <taxon>Discoba</taxon>
        <taxon>Heterolobosea</taxon>
        <taxon>Tetramitia</taxon>
        <taxon>Eutetramitia</taxon>
        <taxon>Vahlkampfiidae</taxon>
        <taxon>Naegleria</taxon>
    </lineage>
</organism>
<dbReference type="KEGG" id="ngr:NAEGRDRAFT_67704"/>
<sequence>MYFSEEDFDGLFERHAAVSNAVENVEDEEFTTKIIEQVYRERNKGVNGMLMEGRNGRRKLISHEIENFGDYCKIVIRLVSDRVYIGNANKFIVIIRYYSHSRSGYFCTYSNYQNYSPTL</sequence>
<protein>
    <submittedName>
        <fullName evidence="1">Predicted protein</fullName>
    </submittedName>
</protein>
<dbReference type="VEuPathDB" id="AmoebaDB:NAEGRDRAFT_67704"/>
<gene>
    <name evidence="1" type="ORF">NAEGRDRAFT_67704</name>
</gene>
<accession>D2VFQ2</accession>
<reference evidence="1 2" key="1">
    <citation type="journal article" date="2010" name="Cell">
        <title>The genome of Naegleria gruberi illuminates early eukaryotic versatility.</title>
        <authorList>
            <person name="Fritz-Laylin L.K."/>
            <person name="Prochnik S.E."/>
            <person name="Ginger M.L."/>
            <person name="Dacks J.B."/>
            <person name="Carpenter M.L."/>
            <person name="Field M.C."/>
            <person name="Kuo A."/>
            <person name="Paredez A."/>
            <person name="Chapman J."/>
            <person name="Pham J."/>
            <person name="Shu S."/>
            <person name="Neupane R."/>
            <person name="Cipriano M."/>
            <person name="Mancuso J."/>
            <person name="Tu H."/>
            <person name="Salamov A."/>
            <person name="Lindquist E."/>
            <person name="Shapiro H."/>
            <person name="Lucas S."/>
            <person name="Grigoriev I.V."/>
            <person name="Cande W.Z."/>
            <person name="Fulton C."/>
            <person name="Rokhsar D.S."/>
            <person name="Dawson S.C."/>
        </authorList>
    </citation>
    <scope>NUCLEOTIDE SEQUENCE [LARGE SCALE GENOMIC DNA]</scope>
    <source>
        <strain evidence="1 2">NEG-M</strain>
    </source>
</reference>
<keyword evidence="2" id="KW-1185">Reference proteome</keyword>
<dbReference type="InParanoid" id="D2VFQ2"/>
<dbReference type="GeneID" id="8848453"/>